<keyword evidence="3" id="KW-0346">Stress response</keyword>
<dbReference type="PANTHER" id="PTHR32263">
    <property type="entry name" value="INACTIVE POLY [ADP-RIBOSE] POLYMERASE SRO4-RELATED"/>
    <property type="match status" value="1"/>
</dbReference>
<protein>
    <recommendedName>
        <fullName evidence="9">PARP</fullName>
    </recommendedName>
</protein>
<dbReference type="Pfam" id="PF23467">
    <property type="entry name" value="WWE_5"/>
    <property type="match status" value="1"/>
</dbReference>
<dbReference type="Gene3D" id="3.90.228.10">
    <property type="match status" value="1"/>
</dbReference>
<dbReference type="EMBL" id="CAUOFW020001534">
    <property type="protein sequence ID" value="CAK9146044.1"/>
    <property type="molecule type" value="Genomic_DNA"/>
</dbReference>
<dbReference type="GO" id="GO:0005634">
    <property type="term" value="C:nucleus"/>
    <property type="evidence" value="ECO:0007669"/>
    <property type="project" value="UniProtKB-SubCell"/>
</dbReference>
<organism evidence="7 8">
    <name type="scientific">Ilex paraguariensis</name>
    <name type="common">yerba mate</name>
    <dbReference type="NCBI Taxonomy" id="185542"/>
    <lineage>
        <taxon>Eukaryota</taxon>
        <taxon>Viridiplantae</taxon>
        <taxon>Streptophyta</taxon>
        <taxon>Embryophyta</taxon>
        <taxon>Tracheophyta</taxon>
        <taxon>Spermatophyta</taxon>
        <taxon>Magnoliopsida</taxon>
        <taxon>eudicotyledons</taxon>
        <taxon>Gunneridae</taxon>
        <taxon>Pentapetalae</taxon>
        <taxon>asterids</taxon>
        <taxon>campanulids</taxon>
        <taxon>Aquifoliales</taxon>
        <taxon>Aquifoliaceae</taxon>
        <taxon>Ilex</taxon>
    </lineage>
</organism>
<gene>
    <name evidence="7" type="ORF">ILEXP_LOCUS13879</name>
</gene>
<comment type="subcellular location">
    <subcellularLocation>
        <location evidence="1">Nucleus</location>
    </subcellularLocation>
</comment>
<reference evidence="7 8" key="1">
    <citation type="submission" date="2024-02" db="EMBL/GenBank/DDBJ databases">
        <authorList>
            <person name="Vignale AGUSTIN F."/>
            <person name="Sosa J E."/>
            <person name="Modenutti C."/>
        </authorList>
    </citation>
    <scope>NUCLEOTIDE SEQUENCE [LARGE SCALE GENOMIC DNA]</scope>
</reference>
<evidence type="ECO:0008006" key="9">
    <source>
        <dbReference type="Google" id="ProtNLM"/>
    </source>
</evidence>
<keyword evidence="2" id="KW-0217">Developmental protein</keyword>
<dbReference type="InterPro" id="IPR022003">
    <property type="entry name" value="RST"/>
</dbReference>
<name>A0ABC8RM67_9AQUA</name>
<evidence type="ECO:0000259" key="6">
    <source>
        <dbReference type="PROSITE" id="PS51879"/>
    </source>
</evidence>
<evidence type="ECO:0000313" key="8">
    <source>
        <dbReference type="Proteomes" id="UP001642360"/>
    </source>
</evidence>
<evidence type="ECO:0000256" key="3">
    <source>
        <dbReference type="ARBA" id="ARBA00023016"/>
    </source>
</evidence>
<dbReference type="PANTHER" id="PTHR32263:SF5">
    <property type="entry name" value="INACTIVE POLY [ADP-RIBOSE] POLYMERASE SRO1-RELATED"/>
    <property type="match status" value="1"/>
</dbReference>
<keyword evidence="4" id="KW-0539">Nucleus</keyword>
<sequence>METKFAKVLDSGHRVVVGLKRKRAARCETYFTGATRMVLPQQSTLNSSIHKFGKKRKLDRLETKCIGYVSQFRTSLLKCYSNFTKSGLPQRLMCYQNGEWIDFPPDFVGLVKKDLQVKKAAIEVEFDGHAFVLDFLHMIRLDLKTGLQQPIAWIDEAGNCFFPENFSDCNEFNECCHHEYKKDHEFLVLEPSGSNDIKLQLEIEISGSDCSTLKESSGESNDLVKKPTVNGKHGCNDFNVEVDDNCVTKYCAKDDEAFDESKQMEENLVKIDPVHGVLDSDTVQEMFFKGMSSLINPKIVEIYRGSGISVHARFELFQKQVEITKKFRGNANVRYAWLPSSKAALSSIMTFGLGHCGPVKMKFTYGIGAHLTPVNYTYSSATYCDVDENGLRHMVFCHVIMGNMEIVLPGSKQFHPSGEDFDSGVDDLQDPKHYVVWNMNMNTHIYPEYVVSFKVSSDAQGFLVGNDSKLDISGVTNCEGLQVLLPLDSPPAELGTDCLKDSERSQEKAVSLGSSFMRTPKSPWLPFPLLFAAISNKVPPKDLNLVNADYELFRTKKISRDDFVRKLRSIVGDTLLRSAITDLQCKV</sequence>
<feature type="domain" description="RST" evidence="6">
    <location>
        <begin position="518"/>
        <end position="587"/>
    </location>
</feature>
<comment type="caution">
    <text evidence="7">The sequence shown here is derived from an EMBL/GenBank/DDBJ whole genome shotgun (WGS) entry which is preliminary data.</text>
</comment>
<dbReference type="PROSITE" id="PS51879">
    <property type="entry name" value="RST"/>
    <property type="match status" value="1"/>
</dbReference>
<evidence type="ECO:0000256" key="1">
    <source>
        <dbReference type="ARBA" id="ARBA00004123"/>
    </source>
</evidence>
<dbReference type="PROSITE" id="PS51059">
    <property type="entry name" value="PARP_CATALYTIC"/>
    <property type="match status" value="1"/>
</dbReference>
<dbReference type="Pfam" id="PF12174">
    <property type="entry name" value="RST"/>
    <property type="match status" value="1"/>
</dbReference>
<dbReference type="InterPro" id="IPR044964">
    <property type="entry name" value="RCD1/SRO1-5"/>
</dbReference>
<dbReference type="AlphaFoldDB" id="A0ABC8RM67"/>
<evidence type="ECO:0000256" key="4">
    <source>
        <dbReference type="ARBA" id="ARBA00023242"/>
    </source>
</evidence>
<evidence type="ECO:0000256" key="2">
    <source>
        <dbReference type="ARBA" id="ARBA00022473"/>
    </source>
</evidence>
<dbReference type="InterPro" id="IPR012317">
    <property type="entry name" value="Poly(ADP-ribose)pol_cat_dom"/>
</dbReference>
<dbReference type="Proteomes" id="UP001642360">
    <property type="component" value="Unassembled WGS sequence"/>
</dbReference>
<proteinExistence type="predicted"/>
<feature type="domain" description="PARP catalytic" evidence="5">
    <location>
        <begin position="252"/>
        <end position="475"/>
    </location>
</feature>
<dbReference type="SUPFAM" id="SSF56399">
    <property type="entry name" value="ADP-ribosylation"/>
    <property type="match status" value="1"/>
</dbReference>
<evidence type="ECO:0000259" key="5">
    <source>
        <dbReference type="PROSITE" id="PS51059"/>
    </source>
</evidence>
<accession>A0ABC8RM67</accession>
<keyword evidence="8" id="KW-1185">Reference proteome</keyword>
<evidence type="ECO:0000313" key="7">
    <source>
        <dbReference type="EMBL" id="CAK9146044.1"/>
    </source>
</evidence>
<dbReference type="InterPro" id="IPR057823">
    <property type="entry name" value="WWE_RCD1"/>
</dbReference>